<dbReference type="SUPFAM" id="SSF50923">
    <property type="entry name" value="Hemopexin-like domain"/>
    <property type="match status" value="1"/>
</dbReference>
<gene>
    <name evidence="4" type="ORF">B4U80_12880</name>
</gene>
<evidence type="ECO:0000313" key="5">
    <source>
        <dbReference type="Proteomes" id="UP000288716"/>
    </source>
</evidence>
<proteinExistence type="predicted"/>
<comment type="caution">
    <text evidence="4">The sequence shown here is derived from an EMBL/GenBank/DDBJ whole genome shotgun (WGS) entry which is preliminary data.</text>
</comment>
<feature type="transmembrane region" description="Helical" evidence="2">
    <location>
        <begin position="403"/>
        <end position="426"/>
    </location>
</feature>
<dbReference type="AlphaFoldDB" id="A0A443SIH8"/>
<organism evidence="4 5">
    <name type="scientific">Leptotrombidium deliense</name>
    <dbReference type="NCBI Taxonomy" id="299467"/>
    <lineage>
        <taxon>Eukaryota</taxon>
        <taxon>Metazoa</taxon>
        <taxon>Ecdysozoa</taxon>
        <taxon>Arthropoda</taxon>
        <taxon>Chelicerata</taxon>
        <taxon>Arachnida</taxon>
        <taxon>Acari</taxon>
        <taxon>Acariformes</taxon>
        <taxon>Trombidiformes</taxon>
        <taxon>Prostigmata</taxon>
        <taxon>Anystina</taxon>
        <taxon>Parasitengona</taxon>
        <taxon>Trombiculoidea</taxon>
        <taxon>Trombiculidae</taxon>
        <taxon>Leptotrombidium</taxon>
    </lineage>
</organism>
<keyword evidence="2" id="KW-0812">Transmembrane</keyword>
<evidence type="ECO:0000313" key="4">
    <source>
        <dbReference type="EMBL" id="RWS27292.1"/>
    </source>
</evidence>
<accession>A0A443SIH8</accession>
<keyword evidence="5" id="KW-1185">Reference proteome</keyword>
<dbReference type="Proteomes" id="UP000288716">
    <property type="component" value="Unassembled WGS sequence"/>
</dbReference>
<protein>
    <submittedName>
        <fullName evidence="4">Uncharacterized protein</fullName>
    </submittedName>
</protein>
<reference evidence="4 5" key="1">
    <citation type="journal article" date="2018" name="Gigascience">
        <title>Genomes of trombidid mites reveal novel predicted allergens and laterally-transferred genes associated with secondary metabolism.</title>
        <authorList>
            <person name="Dong X."/>
            <person name="Chaisiri K."/>
            <person name="Xia D."/>
            <person name="Armstrong S.D."/>
            <person name="Fang Y."/>
            <person name="Donnelly M.J."/>
            <person name="Kadowaki T."/>
            <person name="McGarry J.W."/>
            <person name="Darby A.C."/>
            <person name="Makepeace B.L."/>
        </authorList>
    </citation>
    <scope>NUCLEOTIDE SEQUENCE [LARGE SCALE GENOMIC DNA]</scope>
    <source>
        <strain evidence="4">UoL-UT</strain>
    </source>
</reference>
<keyword evidence="3" id="KW-0732">Signal</keyword>
<keyword evidence="2" id="KW-1133">Transmembrane helix</keyword>
<feature type="signal peptide" evidence="3">
    <location>
        <begin position="1"/>
        <end position="17"/>
    </location>
</feature>
<dbReference type="InterPro" id="IPR038602">
    <property type="entry name" value="Mite_allergen_7_sf"/>
</dbReference>
<sequence length="459" mass="51790">MILVKLFLSFLIVVSFTQTFDKDLDIDKKIDDSLVKKSQRLANLKLKDQKYDFRIPVIASGEVHMVRCVLKGLQTVKRKGKSTSAIVKGNQQITVMLTVGAMSITGSLEVITDQTYRVNLKGKATSAEIKIVLVSKPNAKKGICQSVKITKMTGFDTEVDSGDATASMMINAALEGTKENYEPEVIEEVRICDHPKVNALTTGNNDGEIYVFNNDSYWTFDIRFASLSNEKDIKQMWRHILVPIDAADIIKIEETFYMVFITRDIYWMYKSEYNIENNPQLVSSGMINMKMNKSVRAIQFATSLTFDNETDVNCTICTHDFIIYDCKVNTTVDLLLDECVEVTEFSKILPEEKCESLTYVDSSIIVIADSNNYVFTNLTRNKAFQTFTFKDHLYTCGEQMSTFSVPVVAGCVFLIVANVAVALIVYEQKKKSTEIRKQDTERSESEDSSRAGSDDKITL</sequence>
<dbReference type="InterPro" id="IPR036375">
    <property type="entry name" value="Hemopexin-like_dom_sf"/>
</dbReference>
<evidence type="ECO:0000256" key="2">
    <source>
        <dbReference type="SAM" id="Phobius"/>
    </source>
</evidence>
<evidence type="ECO:0000256" key="3">
    <source>
        <dbReference type="SAM" id="SignalP"/>
    </source>
</evidence>
<dbReference type="Gene3D" id="2.110.10.10">
    <property type="entry name" value="Hemopexin-like domain"/>
    <property type="match status" value="1"/>
</dbReference>
<feature type="chain" id="PRO_5019323461" evidence="3">
    <location>
        <begin position="18"/>
        <end position="459"/>
    </location>
</feature>
<keyword evidence="2" id="KW-0472">Membrane</keyword>
<dbReference type="VEuPathDB" id="VectorBase:LDEU004748"/>
<feature type="region of interest" description="Disordered" evidence="1">
    <location>
        <begin position="431"/>
        <end position="459"/>
    </location>
</feature>
<evidence type="ECO:0000256" key="1">
    <source>
        <dbReference type="SAM" id="MobiDB-lite"/>
    </source>
</evidence>
<dbReference type="EMBL" id="NCKV01002126">
    <property type="protein sequence ID" value="RWS27292.1"/>
    <property type="molecule type" value="Genomic_DNA"/>
</dbReference>
<dbReference type="Gene3D" id="3.15.10.50">
    <property type="match status" value="1"/>
</dbReference>
<name>A0A443SIH8_9ACAR</name>